<evidence type="ECO:0000256" key="3">
    <source>
        <dbReference type="ARBA" id="ARBA00022777"/>
    </source>
</evidence>
<proteinExistence type="predicted"/>
<evidence type="ECO:0000313" key="7">
    <source>
        <dbReference type="EMBL" id="PYB77123.1"/>
    </source>
</evidence>
<dbReference type="InterPro" id="IPR004007">
    <property type="entry name" value="DhaL_dom"/>
</dbReference>
<dbReference type="Pfam" id="PF02734">
    <property type="entry name" value="Dak2"/>
    <property type="match status" value="1"/>
</dbReference>
<dbReference type="InterPro" id="IPR036117">
    <property type="entry name" value="DhaL_dom_sf"/>
</dbReference>
<organism evidence="7 8">
    <name type="scientific">Rhizobium wuzhouense</name>
    <dbReference type="NCBI Taxonomy" id="1986026"/>
    <lineage>
        <taxon>Bacteria</taxon>
        <taxon>Pseudomonadati</taxon>
        <taxon>Pseudomonadota</taxon>
        <taxon>Alphaproteobacteria</taxon>
        <taxon>Hyphomicrobiales</taxon>
        <taxon>Rhizobiaceae</taxon>
        <taxon>Rhizobium/Agrobacterium group</taxon>
        <taxon>Rhizobium</taxon>
    </lineage>
</organism>
<dbReference type="Pfam" id="PF02733">
    <property type="entry name" value="Dak1"/>
    <property type="match status" value="1"/>
</dbReference>
<dbReference type="SUPFAM" id="SSF101473">
    <property type="entry name" value="DhaL-like"/>
    <property type="match status" value="1"/>
</dbReference>
<evidence type="ECO:0000259" key="6">
    <source>
        <dbReference type="PROSITE" id="PS51481"/>
    </source>
</evidence>
<dbReference type="Gene3D" id="3.30.1180.20">
    <property type="entry name" value="Dihydroxyacetone kinase, domain 2"/>
    <property type="match status" value="1"/>
</dbReference>
<gene>
    <name evidence="7" type="ORF">DMY87_01755</name>
</gene>
<dbReference type="PROSITE" id="PS51481">
    <property type="entry name" value="DHAK"/>
    <property type="match status" value="1"/>
</dbReference>
<dbReference type="Proteomes" id="UP000247536">
    <property type="component" value="Unassembled WGS sequence"/>
</dbReference>
<feature type="domain" description="DhaL" evidence="5">
    <location>
        <begin position="352"/>
        <end position="539"/>
    </location>
</feature>
<evidence type="ECO:0000256" key="4">
    <source>
        <dbReference type="ARBA" id="ARBA00022840"/>
    </source>
</evidence>
<comment type="caution">
    <text evidence="7">The sequence shown here is derived from an EMBL/GenBank/DDBJ whole genome shotgun (WGS) entry which is preliminary data.</text>
</comment>
<keyword evidence="8" id="KW-1185">Reference proteome</keyword>
<name>A0ABX5NVD0_9HYPH</name>
<dbReference type="InterPro" id="IPR050861">
    <property type="entry name" value="Dihydroxyacetone_Kinase"/>
</dbReference>
<evidence type="ECO:0000313" key="8">
    <source>
        <dbReference type="Proteomes" id="UP000247536"/>
    </source>
</evidence>
<reference evidence="7 8" key="1">
    <citation type="submission" date="2018-06" db="EMBL/GenBank/DDBJ databases">
        <title>Rhizobium wuzhouense sp. nov., isolated from roots of Oryza officinalis.</title>
        <authorList>
            <person name="Yuan T."/>
        </authorList>
    </citation>
    <scope>NUCLEOTIDE SEQUENCE [LARGE SCALE GENOMIC DNA]</scope>
    <source>
        <strain evidence="7 8">W44</strain>
    </source>
</reference>
<dbReference type="GO" id="GO:0016301">
    <property type="term" value="F:kinase activity"/>
    <property type="evidence" value="ECO:0007669"/>
    <property type="project" value="UniProtKB-KW"/>
</dbReference>
<accession>A0ABX5NVD0</accession>
<dbReference type="EMBL" id="QJRY01000001">
    <property type="protein sequence ID" value="PYB77123.1"/>
    <property type="molecule type" value="Genomic_DNA"/>
</dbReference>
<dbReference type="SMART" id="SM01120">
    <property type="entry name" value="Dak2"/>
    <property type="match status" value="1"/>
</dbReference>
<evidence type="ECO:0000259" key="5">
    <source>
        <dbReference type="PROSITE" id="PS51480"/>
    </source>
</evidence>
<keyword evidence="4" id="KW-0067">ATP-binding</keyword>
<dbReference type="RefSeq" id="WP_110789557.1">
    <property type="nucleotide sequence ID" value="NZ_QJRY01000001.1"/>
</dbReference>
<keyword evidence="2" id="KW-0547">Nucleotide-binding</keyword>
<feature type="domain" description="DhaK" evidence="6">
    <location>
        <begin position="7"/>
        <end position="323"/>
    </location>
</feature>
<evidence type="ECO:0000256" key="1">
    <source>
        <dbReference type="ARBA" id="ARBA00022679"/>
    </source>
</evidence>
<dbReference type="SUPFAM" id="SSF82549">
    <property type="entry name" value="DAK1/DegV-like"/>
    <property type="match status" value="1"/>
</dbReference>
<evidence type="ECO:0000256" key="2">
    <source>
        <dbReference type="ARBA" id="ARBA00022741"/>
    </source>
</evidence>
<dbReference type="PANTHER" id="PTHR28629">
    <property type="entry name" value="TRIOKINASE/FMN CYCLASE"/>
    <property type="match status" value="1"/>
</dbReference>
<keyword evidence="1" id="KW-0808">Transferase</keyword>
<dbReference type="Gene3D" id="1.25.40.340">
    <property type="match status" value="1"/>
</dbReference>
<sequence>MAQFINKREDVVIEAVEGLLATSAVPLARLDGYPHIRVVVRADWDRSRVALVSGGGSGHEPAHAGFVGAGMLTAAVCGDVFASPSVDAVLAGILAVTGPAGCLLIVKNYTGDRLNFGLAAERARAFGLNVNMVIVDDDIALPDLPQARGVAGTLFVHKIAGALAENGADLDTVTEAARRVISGTRSIGMSLDTCTVPGSPKEDRIPKGMAELGLGIHGEAGVEQVDYSGARSAMAAVVSKLKATISDTPHVALINNLGGTSVLEMSVLAHELIHSEIGAHISHVVGPASMMTSLDMRGFSISLLPADAWDIDTLAQPVGPAAWPGLAAVHPVSVLALPDGLTPIMPLPSDHKDTRDFLTACCEVMIATEQDLNALDAKSGDGDTGSTLAGAARALLSAMDRLPLSDYTQLMRAIGLELSQTMGGSSGVLLAIFFAAAGDGASSGLPIRDALKAGLARMQEIGGAQVGDRTMVDALAPALDALGEGLSAAAEAARAGADRTATLVKANAGRAAYINAKQLQGHADPGAEAVARLFEFLARRAG</sequence>
<protein>
    <submittedName>
        <fullName evidence="7">Dihydroxyacetone kinase</fullName>
    </submittedName>
</protein>
<dbReference type="Gene3D" id="3.40.50.10440">
    <property type="entry name" value="Dihydroxyacetone kinase, domain 1"/>
    <property type="match status" value="1"/>
</dbReference>
<dbReference type="InterPro" id="IPR004006">
    <property type="entry name" value="DhaK_dom"/>
</dbReference>
<keyword evidence="3 7" id="KW-0418">Kinase</keyword>
<dbReference type="PROSITE" id="PS51480">
    <property type="entry name" value="DHAL"/>
    <property type="match status" value="1"/>
</dbReference>
<dbReference type="PANTHER" id="PTHR28629:SF4">
    <property type="entry name" value="TRIOKINASE_FMN CYCLASE"/>
    <property type="match status" value="1"/>
</dbReference>